<dbReference type="SUPFAM" id="SSF90123">
    <property type="entry name" value="ABC transporter transmembrane region"/>
    <property type="match status" value="1"/>
</dbReference>
<keyword evidence="8 9" id="KW-0472">Membrane</keyword>
<dbReference type="Pfam" id="PF00664">
    <property type="entry name" value="ABC_membrane"/>
    <property type="match status" value="1"/>
</dbReference>
<evidence type="ECO:0000313" key="12">
    <source>
        <dbReference type="EMBL" id="MBP1041223.1"/>
    </source>
</evidence>
<keyword evidence="13" id="KW-1185">Reference proteome</keyword>
<evidence type="ECO:0000256" key="7">
    <source>
        <dbReference type="ARBA" id="ARBA00022989"/>
    </source>
</evidence>
<keyword evidence="7 9" id="KW-1133">Transmembrane helix</keyword>
<dbReference type="GO" id="GO:0140359">
    <property type="term" value="F:ABC-type transporter activity"/>
    <property type="evidence" value="ECO:0007669"/>
    <property type="project" value="InterPro"/>
</dbReference>
<name>A0A940PC02_9ENTE</name>
<evidence type="ECO:0000256" key="8">
    <source>
        <dbReference type="ARBA" id="ARBA00023136"/>
    </source>
</evidence>
<dbReference type="AlphaFoldDB" id="A0A940PC02"/>
<evidence type="ECO:0000313" key="13">
    <source>
        <dbReference type="Proteomes" id="UP000674938"/>
    </source>
</evidence>
<dbReference type="InterPro" id="IPR003593">
    <property type="entry name" value="AAA+_ATPase"/>
</dbReference>
<dbReference type="FunFam" id="3.40.50.300:FF:000854">
    <property type="entry name" value="Multidrug ABC transporter ATP-binding protein"/>
    <property type="match status" value="1"/>
</dbReference>
<dbReference type="InterPro" id="IPR036640">
    <property type="entry name" value="ABC1_TM_sf"/>
</dbReference>
<evidence type="ECO:0000256" key="1">
    <source>
        <dbReference type="ARBA" id="ARBA00004651"/>
    </source>
</evidence>
<evidence type="ECO:0000256" key="9">
    <source>
        <dbReference type="SAM" id="Phobius"/>
    </source>
</evidence>
<evidence type="ECO:0000259" key="10">
    <source>
        <dbReference type="PROSITE" id="PS50893"/>
    </source>
</evidence>
<feature type="domain" description="ABC transporter" evidence="10">
    <location>
        <begin position="328"/>
        <end position="563"/>
    </location>
</feature>
<evidence type="ECO:0000256" key="3">
    <source>
        <dbReference type="ARBA" id="ARBA00022475"/>
    </source>
</evidence>
<feature type="transmembrane region" description="Helical" evidence="9">
    <location>
        <begin position="132"/>
        <end position="150"/>
    </location>
</feature>
<dbReference type="PROSITE" id="PS50893">
    <property type="entry name" value="ABC_TRANSPORTER_2"/>
    <property type="match status" value="1"/>
</dbReference>
<evidence type="ECO:0000256" key="5">
    <source>
        <dbReference type="ARBA" id="ARBA00022741"/>
    </source>
</evidence>
<dbReference type="SUPFAM" id="SSF52540">
    <property type="entry name" value="P-loop containing nucleoside triphosphate hydrolases"/>
    <property type="match status" value="1"/>
</dbReference>
<comment type="subcellular location">
    <subcellularLocation>
        <location evidence="1">Cell membrane</location>
        <topology evidence="1">Multi-pass membrane protein</topology>
    </subcellularLocation>
</comment>
<proteinExistence type="predicted"/>
<dbReference type="InterPro" id="IPR027417">
    <property type="entry name" value="P-loop_NTPase"/>
</dbReference>
<dbReference type="InterPro" id="IPR039421">
    <property type="entry name" value="Type_1_exporter"/>
</dbReference>
<evidence type="ECO:0000256" key="4">
    <source>
        <dbReference type="ARBA" id="ARBA00022692"/>
    </source>
</evidence>
<feature type="transmembrane region" description="Helical" evidence="9">
    <location>
        <begin position="238"/>
        <end position="259"/>
    </location>
</feature>
<feature type="domain" description="ABC transmembrane type-1" evidence="11">
    <location>
        <begin position="16"/>
        <end position="296"/>
    </location>
</feature>
<feature type="transmembrane region" description="Helical" evidence="9">
    <location>
        <begin position="156"/>
        <end position="175"/>
    </location>
</feature>
<dbReference type="Proteomes" id="UP000674938">
    <property type="component" value="Unassembled WGS sequence"/>
</dbReference>
<dbReference type="PROSITE" id="PS00211">
    <property type="entry name" value="ABC_TRANSPORTER_1"/>
    <property type="match status" value="1"/>
</dbReference>
<sequence length="572" mass="63704">MIDKRLFQLIEKGPLLLIVFYRVISLGLSIILWLMFARHLAAYLHGDGMSAWGVLGTIILVLIGKTLLTKLSEKQTYRASADLRLAMREAVMEKAFRLGKSQGQLPAATLTQLAVDGIEQLEIYYARFLPQLFYCLVASLMIFASLVGFAWQPAVVLLLCMPVIPIVIMAVMKIAKRILGRYWSDYTNLGAKFHENLSGLSVLKAYSQDEDKQKDIASDAERFRKATMSLLSMQLNSITIMDIISYSGAALGIGLALIAYGNGTISTVGMLMFLLLSAEFFIPMRQLGSLFHVAMNGISACGKLFAYLELPEPTYGTQTTWPEPLSEIVVNELNFAYEKNQKWTLSQVSAAFTKGSFSALVGKSGSGKSTFARLLLHQLSGYQGQILWNDVPLTALSGEVIRQQGLLVDNHGYLYPESIRNNLLIGKPQASDAELWQILDKVRLKDFVETLPTGLDERLLENGANLSGGQRQRLLLGRALLREAQLYIFDEITSGVDLISEEIILGVLQELAKDKIVVFISHRLYNVLNADQLLVFEKGKLVEVGRPVDLQTHSTYFKNYFLEEKHLMNGGI</sequence>
<protein>
    <submittedName>
        <fullName evidence="12">ABC transporter ATP-binding protein/permease</fullName>
    </submittedName>
</protein>
<dbReference type="GO" id="GO:0005524">
    <property type="term" value="F:ATP binding"/>
    <property type="evidence" value="ECO:0007669"/>
    <property type="project" value="UniProtKB-KW"/>
</dbReference>
<keyword evidence="6 12" id="KW-0067">ATP-binding</keyword>
<dbReference type="InterPro" id="IPR011527">
    <property type="entry name" value="ABC1_TM_dom"/>
</dbReference>
<dbReference type="GO" id="GO:0005886">
    <property type="term" value="C:plasma membrane"/>
    <property type="evidence" value="ECO:0007669"/>
    <property type="project" value="UniProtKB-SubCell"/>
</dbReference>
<dbReference type="PANTHER" id="PTHR24221:SF654">
    <property type="entry name" value="ATP-BINDING CASSETTE SUB-FAMILY B MEMBER 6"/>
    <property type="match status" value="1"/>
</dbReference>
<evidence type="ECO:0000256" key="6">
    <source>
        <dbReference type="ARBA" id="ARBA00022840"/>
    </source>
</evidence>
<dbReference type="PROSITE" id="PS50929">
    <property type="entry name" value="ABC_TM1F"/>
    <property type="match status" value="1"/>
</dbReference>
<evidence type="ECO:0000259" key="11">
    <source>
        <dbReference type="PROSITE" id="PS50929"/>
    </source>
</evidence>
<evidence type="ECO:0000256" key="2">
    <source>
        <dbReference type="ARBA" id="ARBA00022448"/>
    </source>
</evidence>
<dbReference type="InterPro" id="IPR017871">
    <property type="entry name" value="ABC_transporter-like_CS"/>
</dbReference>
<keyword evidence="5" id="KW-0547">Nucleotide-binding</keyword>
<dbReference type="Gene3D" id="1.20.1560.10">
    <property type="entry name" value="ABC transporter type 1, transmembrane domain"/>
    <property type="match status" value="1"/>
</dbReference>
<dbReference type="SMART" id="SM00382">
    <property type="entry name" value="AAA"/>
    <property type="match status" value="1"/>
</dbReference>
<dbReference type="RefSeq" id="WP_209526964.1">
    <property type="nucleotide sequence ID" value="NZ_JAEEGA010000005.1"/>
</dbReference>
<feature type="transmembrane region" description="Helical" evidence="9">
    <location>
        <begin position="15"/>
        <end position="37"/>
    </location>
</feature>
<keyword evidence="3" id="KW-1003">Cell membrane</keyword>
<dbReference type="Pfam" id="PF00005">
    <property type="entry name" value="ABC_tran"/>
    <property type="match status" value="1"/>
</dbReference>
<dbReference type="Gene3D" id="3.40.50.300">
    <property type="entry name" value="P-loop containing nucleotide triphosphate hydrolases"/>
    <property type="match status" value="1"/>
</dbReference>
<gene>
    <name evidence="12" type="ORF">I6N95_09415</name>
</gene>
<reference evidence="12" key="1">
    <citation type="submission" date="2020-12" db="EMBL/GenBank/DDBJ databases">
        <title>Vagococcus allomyrinae sp. nov. and Enterococcus lavae sp. nov., isolated from the larvae of Allomyrina dichotoma.</title>
        <authorList>
            <person name="Lee S.D."/>
        </authorList>
    </citation>
    <scope>NUCLEOTIDE SEQUENCE</scope>
    <source>
        <strain evidence="12">BWB3-3</strain>
    </source>
</reference>
<dbReference type="GO" id="GO:0034040">
    <property type="term" value="F:ATPase-coupled lipid transmembrane transporter activity"/>
    <property type="evidence" value="ECO:0007669"/>
    <property type="project" value="TreeGrafter"/>
</dbReference>
<dbReference type="GO" id="GO:0016887">
    <property type="term" value="F:ATP hydrolysis activity"/>
    <property type="evidence" value="ECO:0007669"/>
    <property type="project" value="InterPro"/>
</dbReference>
<keyword evidence="2" id="KW-0813">Transport</keyword>
<comment type="caution">
    <text evidence="12">The sequence shown here is derived from an EMBL/GenBank/DDBJ whole genome shotgun (WGS) entry which is preliminary data.</text>
</comment>
<keyword evidence="4 9" id="KW-0812">Transmembrane</keyword>
<accession>A0A940PC02</accession>
<dbReference type="InterPro" id="IPR003439">
    <property type="entry name" value="ABC_transporter-like_ATP-bd"/>
</dbReference>
<feature type="transmembrane region" description="Helical" evidence="9">
    <location>
        <begin position="49"/>
        <end position="68"/>
    </location>
</feature>
<dbReference type="EMBL" id="JAEEGA010000005">
    <property type="protein sequence ID" value="MBP1041223.1"/>
    <property type="molecule type" value="Genomic_DNA"/>
</dbReference>
<dbReference type="PANTHER" id="PTHR24221">
    <property type="entry name" value="ATP-BINDING CASSETTE SUB-FAMILY B"/>
    <property type="match status" value="1"/>
</dbReference>
<organism evidence="12 13">
    <name type="scientific">Vagococcus allomyrinae</name>
    <dbReference type="NCBI Taxonomy" id="2794353"/>
    <lineage>
        <taxon>Bacteria</taxon>
        <taxon>Bacillati</taxon>
        <taxon>Bacillota</taxon>
        <taxon>Bacilli</taxon>
        <taxon>Lactobacillales</taxon>
        <taxon>Enterococcaceae</taxon>
        <taxon>Vagococcus</taxon>
    </lineage>
</organism>